<reference evidence="5 6" key="2">
    <citation type="submission" date="2019-06" db="EMBL/GenBank/DDBJ databases">
        <title>Martelella lutilitoris sp. nov., isolated from a tidal mudflat.</title>
        <authorList>
            <person name="Kim Y.-J."/>
        </authorList>
    </citation>
    <scope>NUCLEOTIDE SEQUENCE [LARGE SCALE GENOMIC DNA]</scope>
    <source>
        <strain evidence="5 6">GH2-6</strain>
    </source>
</reference>
<comment type="caution">
    <text evidence="5">The sequence shown here is derived from an EMBL/GenBank/DDBJ whole genome shotgun (WGS) entry which is preliminary data.</text>
</comment>
<reference evidence="5 6" key="1">
    <citation type="submission" date="2019-05" db="EMBL/GenBank/DDBJ databases">
        <authorList>
            <person name="Lee S.D."/>
        </authorList>
    </citation>
    <scope>NUCLEOTIDE SEQUENCE [LARGE SCALE GENOMIC DNA]</scope>
    <source>
        <strain evidence="5 6">GH2-6</strain>
    </source>
</reference>
<dbReference type="Gene3D" id="3.30.1450.10">
    <property type="match status" value="1"/>
</dbReference>
<dbReference type="InterPro" id="IPR007450">
    <property type="entry name" value="BamE_dom"/>
</dbReference>
<evidence type="ECO:0000259" key="4">
    <source>
        <dbReference type="Pfam" id="PF04355"/>
    </source>
</evidence>
<dbReference type="AlphaFoldDB" id="A0A5C4JSK1"/>
<evidence type="ECO:0000313" key="5">
    <source>
        <dbReference type="EMBL" id="TNB48435.1"/>
    </source>
</evidence>
<gene>
    <name evidence="5" type="ORF">FF124_08915</name>
</gene>
<evidence type="ECO:0000256" key="3">
    <source>
        <dbReference type="SAM" id="SignalP"/>
    </source>
</evidence>
<proteinExistence type="predicted"/>
<keyword evidence="6" id="KW-1185">Reference proteome</keyword>
<dbReference type="RefSeq" id="WP_138748134.1">
    <property type="nucleotide sequence ID" value="NZ_VCLB01000004.1"/>
</dbReference>
<dbReference type="InterPro" id="IPR037873">
    <property type="entry name" value="BamE-like"/>
</dbReference>
<evidence type="ECO:0000256" key="2">
    <source>
        <dbReference type="ARBA" id="ARBA00023136"/>
    </source>
</evidence>
<dbReference type="GO" id="GO:0019867">
    <property type="term" value="C:outer membrane"/>
    <property type="evidence" value="ECO:0007669"/>
    <property type="project" value="InterPro"/>
</dbReference>
<feature type="signal peptide" evidence="3">
    <location>
        <begin position="1"/>
        <end position="21"/>
    </location>
</feature>
<sequence>MLKTISIAVLAGLITTGSAFAGMLNVHNPKMRFDSVAPSLTELDAYFIRNGKPVTVDLVRQVEIGVSQNKVASLLGEPIKVTRRGNKATWDYNLKFVTADDGELVCQYKVLFGNAQQVDETVWRRPQCRELMVSRN</sequence>
<organism evidence="5 6">
    <name type="scientific">Martelella lutilitoris</name>
    <dbReference type="NCBI Taxonomy" id="2583532"/>
    <lineage>
        <taxon>Bacteria</taxon>
        <taxon>Pseudomonadati</taxon>
        <taxon>Pseudomonadota</taxon>
        <taxon>Alphaproteobacteria</taxon>
        <taxon>Hyphomicrobiales</taxon>
        <taxon>Aurantimonadaceae</taxon>
        <taxon>Martelella</taxon>
    </lineage>
</organism>
<dbReference type="Proteomes" id="UP000307874">
    <property type="component" value="Unassembled WGS sequence"/>
</dbReference>
<dbReference type="Pfam" id="PF04355">
    <property type="entry name" value="BamE"/>
    <property type="match status" value="1"/>
</dbReference>
<dbReference type="OrthoDB" id="7867965at2"/>
<name>A0A5C4JSK1_9HYPH</name>
<keyword evidence="1 3" id="KW-0732">Signal</keyword>
<dbReference type="EMBL" id="VCLB01000004">
    <property type="protein sequence ID" value="TNB48435.1"/>
    <property type="molecule type" value="Genomic_DNA"/>
</dbReference>
<keyword evidence="2" id="KW-0472">Membrane</keyword>
<protein>
    <submittedName>
        <fullName evidence="5">Outer membrane protein assembly factor BamE</fullName>
    </submittedName>
</protein>
<feature type="domain" description="Outer membrane protein assembly factor BamE" evidence="4">
    <location>
        <begin position="53"/>
        <end position="119"/>
    </location>
</feature>
<evidence type="ECO:0000313" key="6">
    <source>
        <dbReference type="Proteomes" id="UP000307874"/>
    </source>
</evidence>
<evidence type="ECO:0000256" key="1">
    <source>
        <dbReference type="ARBA" id="ARBA00022729"/>
    </source>
</evidence>
<feature type="chain" id="PRO_5022964710" evidence="3">
    <location>
        <begin position="22"/>
        <end position="136"/>
    </location>
</feature>
<accession>A0A5C4JSK1</accession>